<feature type="transmembrane region" description="Helical" evidence="1">
    <location>
        <begin position="12"/>
        <end position="33"/>
    </location>
</feature>
<dbReference type="EMBL" id="LAZR01011644">
    <property type="protein sequence ID" value="KKM60635.1"/>
    <property type="molecule type" value="Genomic_DNA"/>
</dbReference>
<reference evidence="2" key="1">
    <citation type="journal article" date="2015" name="Nature">
        <title>Complex archaea that bridge the gap between prokaryotes and eukaryotes.</title>
        <authorList>
            <person name="Spang A."/>
            <person name="Saw J.H."/>
            <person name="Jorgensen S.L."/>
            <person name="Zaremba-Niedzwiedzka K."/>
            <person name="Martijn J."/>
            <person name="Lind A.E."/>
            <person name="van Eijk R."/>
            <person name="Schleper C."/>
            <person name="Guy L."/>
            <person name="Ettema T.J."/>
        </authorList>
    </citation>
    <scope>NUCLEOTIDE SEQUENCE</scope>
</reference>
<keyword evidence="1" id="KW-0472">Membrane</keyword>
<organism evidence="2">
    <name type="scientific">marine sediment metagenome</name>
    <dbReference type="NCBI Taxonomy" id="412755"/>
    <lineage>
        <taxon>unclassified sequences</taxon>
        <taxon>metagenomes</taxon>
        <taxon>ecological metagenomes</taxon>
    </lineage>
</organism>
<evidence type="ECO:0000256" key="1">
    <source>
        <dbReference type="SAM" id="Phobius"/>
    </source>
</evidence>
<keyword evidence="1" id="KW-0812">Transmembrane</keyword>
<evidence type="ECO:0000313" key="2">
    <source>
        <dbReference type="EMBL" id="KKM60635.1"/>
    </source>
</evidence>
<proteinExistence type="predicted"/>
<name>A0A0F9L9E5_9ZZZZ</name>
<keyword evidence="1" id="KW-1133">Transmembrane helix</keyword>
<sequence length="35" mass="4000">MSKFTDWSKKYGVPVWVFFVVSGVVVILILKILSL</sequence>
<dbReference type="AlphaFoldDB" id="A0A0F9L9E5"/>
<protein>
    <submittedName>
        <fullName evidence="2">Uncharacterized protein</fullName>
    </submittedName>
</protein>
<comment type="caution">
    <text evidence="2">The sequence shown here is derived from an EMBL/GenBank/DDBJ whole genome shotgun (WGS) entry which is preliminary data.</text>
</comment>
<accession>A0A0F9L9E5</accession>
<gene>
    <name evidence="2" type="ORF">LCGC14_1539880</name>
</gene>